<dbReference type="InterPro" id="IPR003660">
    <property type="entry name" value="HAMP_dom"/>
</dbReference>
<evidence type="ECO:0000313" key="15">
    <source>
        <dbReference type="EMBL" id="MEW9264650.1"/>
    </source>
</evidence>
<evidence type="ECO:0000256" key="7">
    <source>
        <dbReference type="ARBA" id="ARBA00022989"/>
    </source>
</evidence>
<dbReference type="Gene3D" id="1.10.287.950">
    <property type="entry name" value="Methyl-accepting chemotaxis protein"/>
    <property type="match status" value="1"/>
</dbReference>
<evidence type="ECO:0000256" key="6">
    <source>
        <dbReference type="ARBA" id="ARBA00022692"/>
    </source>
</evidence>
<dbReference type="SMART" id="SM00283">
    <property type="entry name" value="MA"/>
    <property type="match status" value="1"/>
</dbReference>
<evidence type="ECO:0000259" key="14">
    <source>
        <dbReference type="PROSITE" id="PS50885"/>
    </source>
</evidence>
<accession>A0ABV3P4U8</accession>
<dbReference type="PANTHER" id="PTHR32089:SF112">
    <property type="entry name" value="LYSOZYME-LIKE PROTEIN-RELATED"/>
    <property type="match status" value="1"/>
</dbReference>
<dbReference type="SMART" id="SM00304">
    <property type="entry name" value="HAMP"/>
    <property type="match status" value="1"/>
</dbReference>
<evidence type="ECO:0000256" key="9">
    <source>
        <dbReference type="ARBA" id="ARBA00023224"/>
    </source>
</evidence>
<feature type="transmembrane region" description="Helical" evidence="12">
    <location>
        <begin position="180"/>
        <end position="203"/>
    </location>
</feature>
<name>A0ABV3P4U8_9ACTN</name>
<reference evidence="15 16" key="1">
    <citation type="submission" date="2024-07" db="EMBL/GenBank/DDBJ databases">
        <authorList>
            <person name="Thanompreechachai J."/>
            <person name="Duangmal K."/>
        </authorList>
    </citation>
    <scope>NUCLEOTIDE SEQUENCE [LARGE SCALE GENOMIC DNA]</scope>
    <source>
        <strain evidence="15 16">KCTC 19886</strain>
    </source>
</reference>
<proteinExistence type="inferred from homology"/>
<evidence type="ECO:0000256" key="2">
    <source>
        <dbReference type="ARBA" id="ARBA00022475"/>
    </source>
</evidence>
<keyword evidence="5" id="KW-0997">Cell inner membrane</keyword>
<dbReference type="EMBL" id="JBFNQN010000005">
    <property type="protein sequence ID" value="MEW9264650.1"/>
    <property type="molecule type" value="Genomic_DNA"/>
</dbReference>
<dbReference type="CDD" id="cd06225">
    <property type="entry name" value="HAMP"/>
    <property type="match status" value="1"/>
</dbReference>
<gene>
    <name evidence="15" type="ORF">AB1207_07820</name>
</gene>
<evidence type="ECO:0000256" key="12">
    <source>
        <dbReference type="SAM" id="Phobius"/>
    </source>
</evidence>
<feature type="domain" description="Methyl-accepting transducer" evidence="13">
    <location>
        <begin position="261"/>
        <end position="490"/>
    </location>
</feature>
<evidence type="ECO:0000256" key="4">
    <source>
        <dbReference type="ARBA" id="ARBA00022500"/>
    </source>
</evidence>
<dbReference type="InterPro" id="IPR003122">
    <property type="entry name" value="Tar_rcpt_lig-bd"/>
</dbReference>
<evidence type="ECO:0000256" key="10">
    <source>
        <dbReference type="ARBA" id="ARBA00029447"/>
    </source>
</evidence>
<keyword evidence="8 12" id="KW-0472">Membrane</keyword>
<evidence type="ECO:0000256" key="1">
    <source>
        <dbReference type="ARBA" id="ARBA00004429"/>
    </source>
</evidence>
<dbReference type="PROSITE" id="PS50111">
    <property type="entry name" value="CHEMOTAXIS_TRANSDUC_2"/>
    <property type="match status" value="1"/>
</dbReference>
<evidence type="ECO:0000259" key="13">
    <source>
        <dbReference type="PROSITE" id="PS50111"/>
    </source>
</evidence>
<evidence type="ECO:0000256" key="11">
    <source>
        <dbReference type="PROSITE-ProRule" id="PRU00284"/>
    </source>
</evidence>
<dbReference type="Pfam" id="PF00015">
    <property type="entry name" value="MCPsignal"/>
    <property type="match status" value="1"/>
</dbReference>
<evidence type="ECO:0000256" key="8">
    <source>
        <dbReference type="ARBA" id="ARBA00023136"/>
    </source>
</evidence>
<comment type="similarity">
    <text evidence="10">Belongs to the methyl-accepting chemotaxis (MCP) protein family.</text>
</comment>
<dbReference type="PRINTS" id="PR00260">
    <property type="entry name" value="CHEMTRNSDUCR"/>
</dbReference>
<keyword evidence="7 12" id="KW-1133">Transmembrane helix</keyword>
<dbReference type="PROSITE" id="PS50885">
    <property type="entry name" value="HAMP"/>
    <property type="match status" value="1"/>
</dbReference>
<comment type="subcellular location">
    <subcellularLocation>
        <location evidence="1">Cell inner membrane</location>
        <topology evidence="1">Multi-pass membrane protein</topology>
    </subcellularLocation>
</comment>
<dbReference type="Pfam" id="PF00672">
    <property type="entry name" value="HAMP"/>
    <property type="match status" value="1"/>
</dbReference>
<evidence type="ECO:0000313" key="16">
    <source>
        <dbReference type="Proteomes" id="UP001555826"/>
    </source>
</evidence>
<dbReference type="Pfam" id="PF02203">
    <property type="entry name" value="TarH"/>
    <property type="match status" value="1"/>
</dbReference>
<evidence type="ECO:0000256" key="3">
    <source>
        <dbReference type="ARBA" id="ARBA00022481"/>
    </source>
</evidence>
<comment type="caution">
    <text evidence="15">The sequence shown here is derived from an EMBL/GenBank/DDBJ whole genome shotgun (WGS) entry which is preliminary data.</text>
</comment>
<sequence length="519" mass="52190">MAAKLAVGFGLVGALLVLVAGVGLHRLAQAQDHMQYLATSGLASVDAVDKVDTAFVLARSDLADTALAPDAASTAAAAQRLQADDAAVDAAWARYLASGPSAPADQREAVTAALSDYRTAVTALLPLAQDDELAAFVQQRTTSAAPAAERVRAAIAELDESETAAAQAIAAEGETAYRTAVAVVVGTVLLALVLAAVTAVLTARSIARPLGRAVEVMEGLAQGRLDQRVEYVARDEVGRLAVATDTSLDALSATVGRIADNAVTLAASSEELTAVATQLSGGAEESAVQAQVVAAATEEISTSIATVAAAGEQMTSAIREIASATAQASETAAGAVASAHDASATLTRLSASSREIGDVVKLITSIAEQTNLLALNATIEAARAGEMGKGFAVVAGEVKELAQQTARATEEIVAKVGATQTDADAAARAVEDIAEVIVRVDALQSTIAAAVEEQSATTAEMVRNVTEVSAGAQEIALNTTGIAAAAAQTTTGAGHTATTAGEVARSAAELNSVVATFRR</sequence>
<protein>
    <submittedName>
        <fullName evidence="15">Methyl-accepting chemotaxis protein</fullName>
    </submittedName>
</protein>
<dbReference type="PANTHER" id="PTHR32089">
    <property type="entry name" value="METHYL-ACCEPTING CHEMOTAXIS PROTEIN MCPB"/>
    <property type="match status" value="1"/>
</dbReference>
<dbReference type="InterPro" id="IPR004090">
    <property type="entry name" value="Chemotax_Me-accpt_rcpt"/>
</dbReference>
<dbReference type="SUPFAM" id="SSF58104">
    <property type="entry name" value="Methyl-accepting chemotaxis protein (MCP) signaling domain"/>
    <property type="match status" value="1"/>
</dbReference>
<feature type="domain" description="HAMP" evidence="14">
    <location>
        <begin position="204"/>
        <end position="256"/>
    </location>
</feature>
<dbReference type="Proteomes" id="UP001555826">
    <property type="component" value="Unassembled WGS sequence"/>
</dbReference>
<keyword evidence="16" id="KW-1185">Reference proteome</keyword>
<keyword evidence="4" id="KW-0145">Chemotaxis</keyword>
<keyword evidence="3" id="KW-0488">Methylation</keyword>
<keyword evidence="6 12" id="KW-0812">Transmembrane</keyword>
<keyword evidence="2" id="KW-1003">Cell membrane</keyword>
<keyword evidence="9 11" id="KW-0807">Transducer</keyword>
<organism evidence="15 16">
    <name type="scientific">Kineococcus endophyticus</name>
    <dbReference type="NCBI Taxonomy" id="1181883"/>
    <lineage>
        <taxon>Bacteria</taxon>
        <taxon>Bacillati</taxon>
        <taxon>Actinomycetota</taxon>
        <taxon>Actinomycetes</taxon>
        <taxon>Kineosporiales</taxon>
        <taxon>Kineosporiaceae</taxon>
        <taxon>Kineococcus</taxon>
    </lineage>
</organism>
<dbReference type="InterPro" id="IPR004089">
    <property type="entry name" value="MCPsignal_dom"/>
</dbReference>
<evidence type="ECO:0000256" key="5">
    <source>
        <dbReference type="ARBA" id="ARBA00022519"/>
    </source>
</evidence>